<keyword evidence="1" id="KW-0812">Transmembrane</keyword>
<reference evidence="2 3" key="1">
    <citation type="submission" date="2016-12" db="EMBL/GenBank/DDBJ databases">
        <title>Diversity of luminous bacteria.</title>
        <authorList>
            <person name="Yoshizawa S."/>
            <person name="Kogure K."/>
        </authorList>
    </citation>
    <scope>NUCLEOTIDE SEQUENCE [LARGE SCALE GENOMIC DNA]</scope>
    <source>
        <strain evidence="2 3">ATCC 33715</strain>
    </source>
</reference>
<dbReference type="Pfam" id="PF14316">
    <property type="entry name" value="DUF4381"/>
    <property type="match status" value="1"/>
</dbReference>
<protein>
    <recommendedName>
        <fullName evidence="4">DUF4381 domain-containing protein</fullName>
    </recommendedName>
</protein>
<dbReference type="InterPro" id="IPR025489">
    <property type="entry name" value="DUF4381"/>
</dbReference>
<keyword evidence="1" id="KW-0472">Membrane</keyword>
<dbReference type="Proteomes" id="UP000239263">
    <property type="component" value="Unassembled WGS sequence"/>
</dbReference>
<dbReference type="RefSeq" id="WP_105054849.1">
    <property type="nucleotide sequence ID" value="NZ_CAWNRT010000001.1"/>
</dbReference>
<sequence>MSIHEPPSSYMLRKMSEVTVPDHVSWFPQTIGWKIVAIILFVFSAYCIVTWIKKWWVNRYRREASSLLNLISSSVNNPSLSYEIFEVMKAVLTHVNPKNATLFKDDFLIALDSYSSDSVCDFNGELGQQWMRSLVQQRYALSEQQLTELTVLCQQWLSNHVMPTLNQHGGEDAV</sequence>
<gene>
    <name evidence="2" type="ORF">BTO22_06870</name>
</gene>
<dbReference type="AlphaFoldDB" id="A0A2S7XDT1"/>
<evidence type="ECO:0000313" key="2">
    <source>
        <dbReference type="EMBL" id="PQJ89322.1"/>
    </source>
</evidence>
<evidence type="ECO:0008006" key="4">
    <source>
        <dbReference type="Google" id="ProtNLM"/>
    </source>
</evidence>
<keyword evidence="1" id="KW-1133">Transmembrane helix</keyword>
<dbReference type="EMBL" id="MSCO01000001">
    <property type="protein sequence ID" value="PQJ89322.1"/>
    <property type="molecule type" value="Genomic_DNA"/>
</dbReference>
<comment type="caution">
    <text evidence="2">The sequence shown here is derived from an EMBL/GenBank/DDBJ whole genome shotgun (WGS) entry which is preliminary data.</text>
</comment>
<organism evidence="2 3">
    <name type="scientific">Aliivibrio sifiae</name>
    <dbReference type="NCBI Taxonomy" id="566293"/>
    <lineage>
        <taxon>Bacteria</taxon>
        <taxon>Pseudomonadati</taxon>
        <taxon>Pseudomonadota</taxon>
        <taxon>Gammaproteobacteria</taxon>
        <taxon>Vibrionales</taxon>
        <taxon>Vibrionaceae</taxon>
        <taxon>Aliivibrio</taxon>
    </lineage>
</organism>
<proteinExistence type="predicted"/>
<evidence type="ECO:0000256" key="1">
    <source>
        <dbReference type="SAM" id="Phobius"/>
    </source>
</evidence>
<evidence type="ECO:0000313" key="3">
    <source>
        <dbReference type="Proteomes" id="UP000239263"/>
    </source>
</evidence>
<accession>A0A2S7XDT1</accession>
<feature type="transmembrane region" description="Helical" evidence="1">
    <location>
        <begin position="31"/>
        <end position="52"/>
    </location>
</feature>
<dbReference type="OrthoDB" id="6398942at2"/>
<name>A0A2S7XDT1_9GAMM</name>